<dbReference type="SUPFAM" id="SSF53756">
    <property type="entry name" value="UDP-Glycosyltransferase/glycogen phosphorylase"/>
    <property type="match status" value="1"/>
</dbReference>
<evidence type="ECO:0000256" key="4">
    <source>
        <dbReference type="ARBA" id="ARBA00047606"/>
    </source>
</evidence>
<dbReference type="PANTHER" id="PTHR48048">
    <property type="entry name" value="GLYCOSYLTRANSFERASE"/>
    <property type="match status" value="1"/>
</dbReference>
<comment type="similarity">
    <text evidence="2 5">Belongs to the UDP-glycosyltransferase family.</text>
</comment>
<protein>
    <recommendedName>
        <fullName evidence="6">Glycosyltransferase</fullName>
        <ecNumber evidence="6">2.4.1.-</ecNumber>
    </recommendedName>
</protein>
<evidence type="ECO:0000256" key="2">
    <source>
        <dbReference type="ARBA" id="ARBA00009995"/>
    </source>
</evidence>
<reference evidence="7 8" key="1">
    <citation type="journal article" date="2023" name="Plant Biotechnol. J.">
        <title>Chromosome-level wild Hevea brasiliensis genome provides new tools for genomic-assisted breeding and valuable loci to elevate rubber yield.</title>
        <authorList>
            <person name="Cheng H."/>
            <person name="Song X."/>
            <person name="Hu Y."/>
            <person name="Wu T."/>
            <person name="Yang Q."/>
            <person name="An Z."/>
            <person name="Feng S."/>
            <person name="Deng Z."/>
            <person name="Wu W."/>
            <person name="Zeng X."/>
            <person name="Tu M."/>
            <person name="Wang X."/>
            <person name="Huang H."/>
        </authorList>
    </citation>
    <scope>NUCLEOTIDE SEQUENCE [LARGE SCALE GENOMIC DNA]</scope>
    <source>
        <strain evidence="7">MT/VB/25A 57/8</strain>
    </source>
</reference>
<comment type="pathway">
    <text evidence="1">Pigment biosynthesis; anthocyanin biosynthesis.</text>
</comment>
<dbReference type="InterPro" id="IPR002213">
    <property type="entry name" value="UDP_glucos_trans"/>
</dbReference>
<proteinExistence type="inferred from homology"/>
<dbReference type="EC" id="2.4.1.-" evidence="6"/>
<comment type="caution">
    <text evidence="7">The sequence shown here is derived from an EMBL/GenBank/DDBJ whole genome shotgun (WGS) entry which is preliminary data.</text>
</comment>
<dbReference type="PANTHER" id="PTHR48048:SF45">
    <property type="entry name" value="GLYCOSYLTRANSFERASE"/>
    <property type="match status" value="1"/>
</dbReference>
<evidence type="ECO:0000256" key="5">
    <source>
        <dbReference type="RuleBase" id="RU003718"/>
    </source>
</evidence>
<dbReference type="PROSITE" id="PS00375">
    <property type="entry name" value="UDPGT"/>
    <property type="match status" value="1"/>
</dbReference>
<evidence type="ECO:0000256" key="6">
    <source>
        <dbReference type="RuleBase" id="RU362057"/>
    </source>
</evidence>
<accession>A0ABQ9M5E6</accession>
<dbReference type="Gene3D" id="3.40.50.2000">
    <property type="entry name" value="Glycogen Phosphorylase B"/>
    <property type="match status" value="2"/>
</dbReference>
<keyword evidence="5" id="KW-0328">Glycosyltransferase</keyword>
<evidence type="ECO:0000313" key="7">
    <source>
        <dbReference type="EMBL" id="KAJ9174665.1"/>
    </source>
</evidence>
<gene>
    <name evidence="7" type="ORF">P3X46_013286</name>
</gene>
<sequence>MEKAQLVFVPWPGMGHLVSAVELAKHLLTRDQRLSVTILILQLSFINSKQVHNYIESLQASSSTISNSLRFIILPKDEPELFNFTSFIERQKPHVKEAVLKIIQSESTSDSPAPRLGGFVLDLFCAPMIDVANDFDVPSYIYFTSSAAFLGLMLYLQKIHDEEKFDPIEFKNSDAELPVPSLVNPFPARVMPCAMLRREWLSPTLENARRYREVKGIIVNTFLEFESYAIQSLKMPPVYPVGPILDIGSVGSNAPQEIMQWLDNQPLSSVVFLCFGSMGSFSEDQVKEIACALEHSGYRFLWALRRPPPPGKLASPSDYEDPQEVLPEGFLDRTAGIGKVIGWAPQVAILAHQAVGGFVSHCGWNSVLESIWFGVPIAAWPIYSEQQLNAFEMVFELGLAVEIKIDYSKDSEIIVKCDEIERGIRCLMEHDTEKRKKVKEMSEKSRKALMEGGSSYFWLGHFIRNVMAIKG</sequence>
<comment type="catalytic activity">
    <reaction evidence="4">
        <text>an anthocyanidin + UDP-alpha-D-glucose + H(+) = an anthocyanidin 3-O-beta-D-glucoside + UDP</text>
        <dbReference type="Rhea" id="RHEA:20093"/>
        <dbReference type="ChEBI" id="CHEBI:15378"/>
        <dbReference type="ChEBI" id="CHEBI:16307"/>
        <dbReference type="ChEBI" id="CHEBI:58223"/>
        <dbReference type="ChEBI" id="CHEBI:58885"/>
        <dbReference type="ChEBI" id="CHEBI:143576"/>
        <dbReference type="EC" id="2.4.1.115"/>
    </reaction>
</comment>
<dbReference type="Proteomes" id="UP001174677">
    <property type="component" value="Chromosome 8"/>
</dbReference>
<keyword evidence="3 5" id="KW-0808">Transferase</keyword>
<dbReference type="InterPro" id="IPR050481">
    <property type="entry name" value="UDP-glycosyltransf_plant"/>
</dbReference>
<dbReference type="CDD" id="cd03784">
    <property type="entry name" value="GT1_Gtf-like"/>
    <property type="match status" value="1"/>
</dbReference>
<evidence type="ECO:0000313" key="8">
    <source>
        <dbReference type="Proteomes" id="UP001174677"/>
    </source>
</evidence>
<dbReference type="Pfam" id="PF00201">
    <property type="entry name" value="UDPGT"/>
    <property type="match status" value="1"/>
</dbReference>
<keyword evidence="8" id="KW-1185">Reference proteome</keyword>
<evidence type="ECO:0000256" key="1">
    <source>
        <dbReference type="ARBA" id="ARBA00004935"/>
    </source>
</evidence>
<dbReference type="InterPro" id="IPR035595">
    <property type="entry name" value="UDP_glycos_trans_CS"/>
</dbReference>
<dbReference type="EMBL" id="JARPOI010000008">
    <property type="protein sequence ID" value="KAJ9174665.1"/>
    <property type="molecule type" value="Genomic_DNA"/>
</dbReference>
<organism evidence="7 8">
    <name type="scientific">Hevea brasiliensis</name>
    <name type="common">Para rubber tree</name>
    <name type="synonym">Siphonia brasiliensis</name>
    <dbReference type="NCBI Taxonomy" id="3981"/>
    <lineage>
        <taxon>Eukaryota</taxon>
        <taxon>Viridiplantae</taxon>
        <taxon>Streptophyta</taxon>
        <taxon>Embryophyta</taxon>
        <taxon>Tracheophyta</taxon>
        <taxon>Spermatophyta</taxon>
        <taxon>Magnoliopsida</taxon>
        <taxon>eudicotyledons</taxon>
        <taxon>Gunneridae</taxon>
        <taxon>Pentapetalae</taxon>
        <taxon>rosids</taxon>
        <taxon>fabids</taxon>
        <taxon>Malpighiales</taxon>
        <taxon>Euphorbiaceae</taxon>
        <taxon>Crotonoideae</taxon>
        <taxon>Micrandreae</taxon>
        <taxon>Hevea</taxon>
    </lineage>
</organism>
<evidence type="ECO:0000256" key="3">
    <source>
        <dbReference type="ARBA" id="ARBA00022679"/>
    </source>
</evidence>
<name>A0ABQ9M5E6_HEVBR</name>